<evidence type="ECO:0000256" key="6">
    <source>
        <dbReference type="ARBA" id="ARBA00040774"/>
    </source>
</evidence>
<accession>U5YGU2</accession>
<dbReference type="GeneID" id="17675367"/>
<evidence type="ECO:0000256" key="2">
    <source>
        <dbReference type="ARBA" id="ARBA00009083"/>
    </source>
</evidence>
<evidence type="ECO:0000313" key="8">
    <source>
        <dbReference type="EMBL" id="AGZ90306.1"/>
    </source>
</evidence>
<dbReference type="FunFam" id="1.10.287.1480:FF:000001">
    <property type="entry name" value="30S ribosomal protein S14"/>
    <property type="match status" value="1"/>
</dbReference>
<dbReference type="GO" id="GO:0006412">
    <property type="term" value="P:translation"/>
    <property type="evidence" value="ECO:0007669"/>
    <property type="project" value="InterPro"/>
</dbReference>
<evidence type="ECO:0000256" key="7">
    <source>
        <dbReference type="ARBA" id="ARBA00042804"/>
    </source>
</evidence>
<evidence type="ECO:0000256" key="5">
    <source>
        <dbReference type="ARBA" id="ARBA00023274"/>
    </source>
</evidence>
<evidence type="ECO:0000256" key="4">
    <source>
        <dbReference type="ARBA" id="ARBA00023128"/>
    </source>
</evidence>
<gene>
    <name evidence="8" type="primary">rps14</name>
</gene>
<dbReference type="GO" id="GO:0003735">
    <property type="term" value="F:structural constituent of ribosome"/>
    <property type="evidence" value="ECO:0007669"/>
    <property type="project" value="InterPro"/>
</dbReference>
<keyword evidence="5" id="KW-0687">Ribonucleoprotein</keyword>
<geneLocation type="mitochondrion" evidence="8"/>
<dbReference type="EMBL" id="KF060941">
    <property type="protein sequence ID" value="AGZ90306.1"/>
    <property type="molecule type" value="Genomic_DNA"/>
</dbReference>
<keyword evidence="3 8" id="KW-0689">Ribosomal protein</keyword>
<evidence type="ECO:0000256" key="3">
    <source>
        <dbReference type="ARBA" id="ARBA00022980"/>
    </source>
</evidence>
<evidence type="ECO:0000256" key="1">
    <source>
        <dbReference type="ARBA" id="ARBA00004173"/>
    </source>
</evidence>
<dbReference type="GO" id="GO:0015935">
    <property type="term" value="C:small ribosomal subunit"/>
    <property type="evidence" value="ECO:0007669"/>
    <property type="project" value="TreeGrafter"/>
</dbReference>
<dbReference type="RefSeq" id="YP_008816064.1">
    <property type="nucleotide sequence ID" value="NC_022861.1"/>
</dbReference>
<dbReference type="PANTHER" id="PTHR19836">
    <property type="entry name" value="30S RIBOSOMAL PROTEIN S14"/>
    <property type="match status" value="1"/>
</dbReference>
<name>U5YGU2_9VIRI</name>
<comment type="similarity">
    <text evidence="2">Belongs to the universal ribosomal protein uS14 family.</text>
</comment>
<dbReference type="Pfam" id="PF00253">
    <property type="entry name" value="Ribosomal_S14"/>
    <property type="match status" value="1"/>
</dbReference>
<keyword evidence="4 8" id="KW-0496">Mitochondrion</keyword>
<protein>
    <recommendedName>
        <fullName evidence="6">Small ribosomal subunit protein uS14m</fullName>
    </recommendedName>
    <alternativeName>
        <fullName evidence="7">Ribosomal protein S14, mitochondrial</fullName>
    </alternativeName>
</protein>
<proteinExistence type="inferred from homology"/>
<organism evidence="8">
    <name type="scientific">Entransia fimbriata</name>
    <dbReference type="NCBI Taxonomy" id="130991"/>
    <lineage>
        <taxon>Eukaryota</taxon>
        <taxon>Viridiplantae</taxon>
        <taxon>Streptophyta</taxon>
        <taxon>Klebsormidiophyceae</taxon>
        <taxon>Entransiales</taxon>
        <taxon>Entransiaceae</taxon>
        <taxon>Entransia</taxon>
    </lineage>
</organism>
<comment type="subcellular location">
    <subcellularLocation>
        <location evidence="1">Mitochondrion</location>
    </subcellularLocation>
</comment>
<dbReference type="GO" id="GO:0005739">
    <property type="term" value="C:mitochondrion"/>
    <property type="evidence" value="ECO:0007669"/>
    <property type="project" value="UniProtKB-SubCell"/>
</dbReference>
<dbReference type="Gene3D" id="1.10.287.1480">
    <property type="match status" value="1"/>
</dbReference>
<dbReference type="PANTHER" id="PTHR19836:SF30">
    <property type="entry name" value="RIBOSOMAL PROTEIN S14"/>
    <property type="match status" value="1"/>
</dbReference>
<dbReference type="AlphaFoldDB" id="U5YGU2"/>
<dbReference type="InterPro" id="IPR001209">
    <property type="entry name" value="Ribosomal_uS14"/>
</dbReference>
<dbReference type="NCBIfam" id="NF006477">
    <property type="entry name" value="PRK08881.1"/>
    <property type="match status" value="1"/>
</dbReference>
<sequence>MSLSRRIKDKKRRGNLKKFEQKRRVLKAIIKNQNLSTQIRDECTLLLARLPRDSSSTRIKNRCIFTGRPRSTLRFFKISRITFKELVAFGHILGVKKSSW</sequence>
<reference evidence="8" key="1">
    <citation type="journal article" date="2013" name="Genome Biol. Evol.">
        <title>Tracing the evolution of streptophyte algae and their mitochondrial genome.</title>
        <authorList>
            <person name="Turmel M."/>
            <person name="Otis C."/>
            <person name="Lemieux C."/>
        </authorList>
    </citation>
    <scope>NUCLEOTIDE SEQUENCE</scope>
</reference>
<dbReference type="SUPFAM" id="SSF57716">
    <property type="entry name" value="Glucocorticoid receptor-like (DNA-binding domain)"/>
    <property type="match status" value="1"/>
</dbReference>